<comment type="similarity">
    <text evidence="2 8">Belongs to the ABC-3 integral membrane protein family.</text>
</comment>
<comment type="caution">
    <text evidence="10">The sequence shown here is derived from an EMBL/GenBank/DDBJ whole genome shotgun (WGS) entry which is preliminary data.</text>
</comment>
<dbReference type="AlphaFoldDB" id="A0A832I6Z4"/>
<keyword evidence="3 8" id="KW-0813">Transport</keyword>
<feature type="transmembrane region" description="Helical" evidence="9">
    <location>
        <begin position="144"/>
        <end position="163"/>
    </location>
</feature>
<dbReference type="Gene3D" id="1.10.3470.10">
    <property type="entry name" value="ABC transporter involved in vitamin B12 uptake, BtuC"/>
    <property type="match status" value="1"/>
</dbReference>
<evidence type="ECO:0000256" key="6">
    <source>
        <dbReference type="ARBA" id="ARBA00022989"/>
    </source>
</evidence>
<keyword evidence="5 8" id="KW-0812">Transmembrane</keyword>
<feature type="transmembrane region" description="Helical" evidence="9">
    <location>
        <begin position="205"/>
        <end position="224"/>
    </location>
</feature>
<evidence type="ECO:0000313" key="10">
    <source>
        <dbReference type="EMBL" id="HGZ44560.1"/>
    </source>
</evidence>
<keyword evidence="6 9" id="KW-1133">Transmembrane helix</keyword>
<dbReference type="GO" id="GO:0010043">
    <property type="term" value="P:response to zinc ion"/>
    <property type="evidence" value="ECO:0007669"/>
    <property type="project" value="TreeGrafter"/>
</dbReference>
<reference evidence="10" key="1">
    <citation type="journal article" date="2020" name="mSystems">
        <title>Genome- and Community-Level Interaction Insights into Carbon Utilization and Element Cycling Functions of Hydrothermarchaeota in Hydrothermal Sediment.</title>
        <authorList>
            <person name="Zhou Z."/>
            <person name="Liu Y."/>
            <person name="Xu W."/>
            <person name="Pan J."/>
            <person name="Luo Z.H."/>
            <person name="Li M."/>
        </authorList>
    </citation>
    <scope>NUCLEOTIDE SEQUENCE [LARGE SCALE GENOMIC DNA]</scope>
    <source>
        <strain evidence="10">SpSt-381</strain>
    </source>
</reference>
<dbReference type="InterPro" id="IPR037294">
    <property type="entry name" value="ABC_BtuC-like"/>
</dbReference>
<feature type="transmembrane region" description="Helical" evidence="9">
    <location>
        <begin position="6"/>
        <end position="26"/>
    </location>
</feature>
<evidence type="ECO:0000256" key="5">
    <source>
        <dbReference type="ARBA" id="ARBA00022692"/>
    </source>
</evidence>
<evidence type="ECO:0000256" key="2">
    <source>
        <dbReference type="ARBA" id="ARBA00008034"/>
    </source>
</evidence>
<gene>
    <name evidence="10" type="ORF">ENR23_14350</name>
</gene>
<evidence type="ECO:0000256" key="7">
    <source>
        <dbReference type="ARBA" id="ARBA00023136"/>
    </source>
</evidence>
<dbReference type="Pfam" id="PF00950">
    <property type="entry name" value="ABC-3"/>
    <property type="match status" value="1"/>
</dbReference>
<sequence length="306" mass="31255">MSPAFWIVLAGALAAASCALVGTFLVLRRMSMLGDAISHAVLPGIAVAFLLTGSRAPLPMLIGAGAVGVLTALLVEGLHRGGRLQQDAAIGVTFTALFAVGVILVTAFAGQIDLDQECVLYGELAYVPWDTWTLADGRSLGPRAVWILGATLAANAAWIALAWKELTVCAFDPELAASLGIPVGAFHLALMAATSVTTVTAFESVGAILVVAMLVGPAASAYLWTERLSRMALLAVAFGVASAVLGWRLAAALDASIAGAMSVVVGAIFFVSILASPNHGVVARAVRRRRLAARRGTALSGGPAAS</sequence>
<protein>
    <submittedName>
        <fullName evidence="10">Metal ABC transporter permease</fullName>
    </submittedName>
</protein>
<evidence type="ECO:0000256" key="3">
    <source>
        <dbReference type="ARBA" id="ARBA00022448"/>
    </source>
</evidence>
<dbReference type="SUPFAM" id="SSF81345">
    <property type="entry name" value="ABC transporter involved in vitamin B12 uptake, BtuC"/>
    <property type="match status" value="1"/>
</dbReference>
<dbReference type="PANTHER" id="PTHR30477:SF8">
    <property type="entry name" value="METAL TRANSPORT SYSTEM MEMBRANE PROTEIN CT_070-RELATED"/>
    <property type="match status" value="1"/>
</dbReference>
<dbReference type="CDD" id="cd06550">
    <property type="entry name" value="TM_ABC_iron-siderophores_like"/>
    <property type="match status" value="1"/>
</dbReference>
<feature type="transmembrane region" description="Helical" evidence="9">
    <location>
        <begin position="231"/>
        <end position="251"/>
    </location>
</feature>
<keyword evidence="4" id="KW-1003">Cell membrane</keyword>
<organism evidence="10">
    <name type="scientific">Eiseniibacteriota bacterium</name>
    <dbReference type="NCBI Taxonomy" id="2212470"/>
    <lineage>
        <taxon>Bacteria</taxon>
        <taxon>Candidatus Eiseniibacteriota</taxon>
    </lineage>
</organism>
<dbReference type="PANTHER" id="PTHR30477">
    <property type="entry name" value="ABC-TRANSPORTER METAL-BINDING PROTEIN"/>
    <property type="match status" value="1"/>
</dbReference>
<dbReference type="GO" id="GO:0043190">
    <property type="term" value="C:ATP-binding cassette (ABC) transporter complex"/>
    <property type="evidence" value="ECO:0007669"/>
    <property type="project" value="InterPro"/>
</dbReference>
<feature type="transmembrane region" description="Helical" evidence="9">
    <location>
        <begin position="58"/>
        <end position="78"/>
    </location>
</feature>
<name>A0A832I6Z4_UNCEI</name>
<keyword evidence="7 9" id="KW-0472">Membrane</keyword>
<comment type="subcellular location">
    <subcellularLocation>
        <location evidence="1 8">Cell membrane</location>
        <topology evidence="1 8">Multi-pass membrane protein</topology>
    </subcellularLocation>
</comment>
<evidence type="ECO:0000256" key="9">
    <source>
        <dbReference type="SAM" id="Phobius"/>
    </source>
</evidence>
<feature type="transmembrane region" description="Helical" evidence="9">
    <location>
        <begin position="175"/>
        <end position="193"/>
    </location>
</feature>
<feature type="transmembrane region" description="Helical" evidence="9">
    <location>
        <begin position="257"/>
        <end position="281"/>
    </location>
</feature>
<dbReference type="EMBL" id="DSQF01000030">
    <property type="protein sequence ID" value="HGZ44560.1"/>
    <property type="molecule type" value="Genomic_DNA"/>
</dbReference>
<feature type="transmembrane region" description="Helical" evidence="9">
    <location>
        <begin position="90"/>
        <end position="112"/>
    </location>
</feature>
<dbReference type="InterPro" id="IPR001626">
    <property type="entry name" value="ABC_TroCD"/>
</dbReference>
<evidence type="ECO:0000256" key="4">
    <source>
        <dbReference type="ARBA" id="ARBA00022475"/>
    </source>
</evidence>
<feature type="transmembrane region" description="Helical" evidence="9">
    <location>
        <begin position="33"/>
        <end position="52"/>
    </location>
</feature>
<proteinExistence type="inferred from homology"/>
<evidence type="ECO:0000256" key="8">
    <source>
        <dbReference type="RuleBase" id="RU003943"/>
    </source>
</evidence>
<dbReference type="GO" id="GO:0055085">
    <property type="term" value="P:transmembrane transport"/>
    <property type="evidence" value="ECO:0007669"/>
    <property type="project" value="InterPro"/>
</dbReference>
<evidence type="ECO:0000256" key="1">
    <source>
        <dbReference type="ARBA" id="ARBA00004651"/>
    </source>
</evidence>
<accession>A0A832I6Z4</accession>